<dbReference type="Proteomes" id="UP001172778">
    <property type="component" value="Unassembled WGS sequence"/>
</dbReference>
<keyword evidence="1" id="KW-0732">Signal</keyword>
<dbReference type="EMBL" id="JARRAF010000041">
    <property type="protein sequence ID" value="MDK2126545.1"/>
    <property type="molecule type" value="Genomic_DNA"/>
</dbReference>
<feature type="signal peptide" evidence="1">
    <location>
        <begin position="1"/>
        <end position="21"/>
    </location>
</feature>
<proteinExistence type="predicted"/>
<evidence type="ECO:0000313" key="3">
    <source>
        <dbReference type="Proteomes" id="UP001172778"/>
    </source>
</evidence>
<protein>
    <submittedName>
        <fullName evidence="2">Uncharacterized protein</fullName>
    </submittedName>
</protein>
<comment type="caution">
    <text evidence="2">The sequence shown here is derived from an EMBL/GenBank/DDBJ whole genome shotgun (WGS) entry which is preliminary data.</text>
</comment>
<dbReference type="RefSeq" id="WP_284102864.1">
    <property type="nucleotide sequence ID" value="NZ_JARRAF010000041.1"/>
</dbReference>
<keyword evidence="3" id="KW-1185">Reference proteome</keyword>
<feature type="chain" id="PRO_5045646884" evidence="1">
    <location>
        <begin position="22"/>
        <end position="231"/>
    </location>
</feature>
<gene>
    <name evidence="2" type="ORF">PZA18_21105</name>
</gene>
<reference evidence="2" key="1">
    <citation type="submission" date="2023-03" db="EMBL/GenBank/DDBJ databases">
        <title>Chitinimonas shenzhenensis gen. nov., sp. nov., a novel member of family Burkholderiaceae isolated from activated sludge collected in Shen Zhen, China.</title>
        <authorList>
            <person name="Wang X."/>
        </authorList>
    </citation>
    <scope>NUCLEOTIDE SEQUENCE</scope>
    <source>
        <strain evidence="2">DQS-5</strain>
    </source>
</reference>
<sequence>MTSRWLLLPIFCLQGSSSLLAADSATRFDSYDAFYRSQSAKALPLSNISGRFEPQFVEAKPDKPVGFRWVNESSSQALDARWSETEGWRVAGRKLPIQTLNLPGKLAQRPGELDLETAGIYRWDNGQLCLEANLVGLGNTGKFQRLRSIVLFDRRAGRAWQYTGWFAACSAIRYEPDRAVLLTVSPGKQDDQFVASELVLRNGRGVTQPGGWQLQAISGDNPYVFSIQRLP</sequence>
<evidence type="ECO:0000313" key="2">
    <source>
        <dbReference type="EMBL" id="MDK2126545.1"/>
    </source>
</evidence>
<name>A0ABT7E2K8_9NEIS</name>
<organism evidence="2 3">
    <name type="scientific">Parachitinimonas caeni</name>
    <dbReference type="NCBI Taxonomy" id="3031301"/>
    <lineage>
        <taxon>Bacteria</taxon>
        <taxon>Pseudomonadati</taxon>
        <taxon>Pseudomonadota</taxon>
        <taxon>Betaproteobacteria</taxon>
        <taxon>Neisseriales</taxon>
        <taxon>Chitinibacteraceae</taxon>
        <taxon>Parachitinimonas</taxon>
    </lineage>
</organism>
<evidence type="ECO:0000256" key="1">
    <source>
        <dbReference type="SAM" id="SignalP"/>
    </source>
</evidence>
<accession>A0ABT7E2K8</accession>